<dbReference type="AlphaFoldDB" id="A0A429GIM4"/>
<dbReference type="Proteomes" id="UP000277582">
    <property type="component" value="Unassembled WGS sequence"/>
</dbReference>
<accession>A0A429GIM4</accession>
<protein>
    <recommendedName>
        <fullName evidence="4">Big-1 domain-containing protein</fullName>
    </recommendedName>
</protein>
<name>A0A429GIM4_9CREN</name>
<gene>
    <name evidence="2" type="ORF">D6D85_09580</name>
</gene>
<dbReference type="InterPro" id="IPR008964">
    <property type="entry name" value="Invasin/intimin_cell_adhesion"/>
</dbReference>
<organism evidence="2 3">
    <name type="scientific">Candidatus Methanodesulfokora washburnensis</name>
    <dbReference type="NCBI Taxonomy" id="2478471"/>
    <lineage>
        <taxon>Archaea</taxon>
        <taxon>Thermoproteota</taxon>
        <taxon>Candidatus Korarchaeia</taxon>
        <taxon>Candidatus Korarchaeia incertae sedis</taxon>
        <taxon>Candidatus Methanodesulfokora</taxon>
    </lineage>
</organism>
<dbReference type="InterPro" id="IPR013783">
    <property type="entry name" value="Ig-like_fold"/>
</dbReference>
<proteinExistence type="predicted"/>
<dbReference type="RefSeq" id="WP_125671766.1">
    <property type="nucleotide sequence ID" value="NZ_RCOS01000111.1"/>
</dbReference>
<keyword evidence="3" id="KW-1185">Reference proteome</keyword>
<dbReference type="SUPFAM" id="SSF49373">
    <property type="entry name" value="Invasin/intimin cell-adhesion fragments"/>
    <property type="match status" value="2"/>
</dbReference>
<reference evidence="2 3" key="1">
    <citation type="submission" date="2018-10" db="EMBL/GenBank/DDBJ databases">
        <title>Co-occurring genomic capacity for anaerobic methane metabolism and dissimilatory sulfite reduction discovered in the Korarchaeota.</title>
        <authorList>
            <person name="Mckay L.J."/>
            <person name="Dlakic M."/>
            <person name="Fields M.W."/>
            <person name="Delmont T.O."/>
            <person name="Eren A.M."/>
            <person name="Jay Z.J."/>
            <person name="Klingelsmith K.B."/>
            <person name="Rusch D.B."/>
            <person name="Inskeep W.P."/>
        </authorList>
    </citation>
    <scope>NUCLEOTIDE SEQUENCE [LARGE SCALE GENOMIC DNA]</scope>
    <source>
        <strain evidence="2 3">MDKW</strain>
    </source>
</reference>
<evidence type="ECO:0000313" key="2">
    <source>
        <dbReference type="EMBL" id="RSN73733.1"/>
    </source>
</evidence>
<comment type="caution">
    <text evidence="2">The sequence shown here is derived from an EMBL/GenBank/DDBJ whole genome shotgun (WGS) entry which is preliminary data.</text>
</comment>
<evidence type="ECO:0000313" key="3">
    <source>
        <dbReference type="Proteomes" id="UP000277582"/>
    </source>
</evidence>
<feature type="transmembrane region" description="Helical" evidence="1">
    <location>
        <begin position="219"/>
        <end position="240"/>
    </location>
</feature>
<keyword evidence="1" id="KW-0812">Transmembrane</keyword>
<dbReference type="Gene3D" id="2.60.40.10">
    <property type="entry name" value="Immunoglobulins"/>
    <property type="match status" value="1"/>
</dbReference>
<sequence>MPYTSSSGSKNIKVMGISLSLTASKSWGVPGDQIVFTATLTGDGVPLSGEYVEFAISNGRWVVIGGANTDDLGKARLAWTIPWTAGTLKLPCNRWNIQAKHWVSGTLSNAVSVSIAYPTRLTVMTDKDSYPPGATVTVTVLLEYNDAGTYKPLAGKTVSISFAGTSTTATTGTDGKATVTFKAPTTPGTYTVSASYAGEGIPTALGTATVVVGTYSIPAVVPLVLLILAEMLPIVVPVVVEEGKKRGWWK</sequence>
<keyword evidence="1" id="KW-0472">Membrane</keyword>
<keyword evidence="1" id="KW-1133">Transmembrane helix</keyword>
<evidence type="ECO:0008006" key="4">
    <source>
        <dbReference type="Google" id="ProtNLM"/>
    </source>
</evidence>
<evidence type="ECO:0000256" key="1">
    <source>
        <dbReference type="SAM" id="Phobius"/>
    </source>
</evidence>
<dbReference type="EMBL" id="RCOS01000111">
    <property type="protein sequence ID" value="RSN73733.1"/>
    <property type="molecule type" value="Genomic_DNA"/>
</dbReference>